<evidence type="ECO:0000313" key="1">
    <source>
        <dbReference type="EMBL" id="GAT55121.1"/>
    </source>
</evidence>
<accession>A0ABQ0LYX6</accession>
<evidence type="ECO:0000313" key="2">
    <source>
        <dbReference type="Proteomes" id="UP000815677"/>
    </source>
</evidence>
<reference evidence="1" key="1">
    <citation type="submission" date="2014-09" db="EMBL/GenBank/DDBJ databases">
        <title>Genome sequence of the luminous mushroom Mycena chlorophos for searching fungal bioluminescence genes.</title>
        <authorList>
            <person name="Tanaka Y."/>
            <person name="Kasuga D."/>
            <person name="Oba Y."/>
            <person name="Hase S."/>
            <person name="Sato K."/>
            <person name="Oba Y."/>
            <person name="Sakakibara Y."/>
        </authorList>
    </citation>
    <scope>NUCLEOTIDE SEQUENCE</scope>
</reference>
<proteinExistence type="predicted"/>
<dbReference type="Proteomes" id="UP000815677">
    <property type="component" value="Unassembled WGS sequence"/>
</dbReference>
<name>A0ABQ0LYX6_MYCCL</name>
<gene>
    <name evidence="1" type="ORF">MCHLO_11922</name>
</gene>
<organism evidence="1 2">
    <name type="scientific">Mycena chlorophos</name>
    <name type="common">Agaric fungus</name>
    <name type="synonym">Agaricus chlorophos</name>
    <dbReference type="NCBI Taxonomy" id="658473"/>
    <lineage>
        <taxon>Eukaryota</taxon>
        <taxon>Fungi</taxon>
        <taxon>Dikarya</taxon>
        <taxon>Basidiomycota</taxon>
        <taxon>Agaricomycotina</taxon>
        <taxon>Agaricomycetes</taxon>
        <taxon>Agaricomycetidae</taxon>
        <taxon>Agaricales</taxon>
        <taxon>Marasmiineae</taxon>
        <taxon>Mycenaceae</taxon>
        <taxon>Mycena</taxon>
    </lineage>
</organism>
<dbReference type="EMBL" id="DF848897">
    <property type="protein sequence ID" value="GAT55121.1"/>
    <property type="molecule type" value="Genomic_DNA"/>
</dbReference>
<sequence length="247" mass="27690">MPAPHLILLGRQGQRLSALLLKHNLTARDIIADDDAGKMVDLFAKALRRESEMDRMVILAYEEGIGNDVLGPCSHLAEAHALPKLIPVGVLRNLLNIAPESSDPGTAIKYASLVIRMDEITREHEMALAGAEAESQVLRQKIDEFQGSLEAAVREGMEEHARRMDLRRKAEQLKTECAKRSAKWRAFKDWLGMYETFSVVRSKLEELGLDGDDVLDCELEDERATPPTALPRVHRHRLMAEGYNSLC</sequence>
<keyword evidence="2" id="KW-1185">Reference proteome</keyword>
<protein>
    <submittedName>
        <fullName evidence="1">Uncharacterized protein</fullName>
    </submittedName>
</protein>